<proteinExistence type="inferred from homology"/>
<evidence type="ECO:0000256" key="3">
    <source>
        <dbReference type="ARBA" id="ARBA00022645"/>
    </source>
</evidence>
<protein>
    <recommendedName>
        <fullName evidence="12">Peptidase M14 domain-containing protein</fullName>
    </recommendedName>
</protein>
<sequence>MKLSLVIGLIVPFVAAKVSYDGWKTYTIQTDLSYEALTSLLKDINHVSLSCGNSQGSLELAISSQDLDDFKALNLNNTLTNDDLGTDIAKEGMLESYHPTTKNQGLMAALPDKSYFKSYHNLEHHFQFLSDLHASFPNNSEIFSAGKSVQNREIRGIHLWGNGANGKNPAIVWHGNVHAREWITAMTVEYMTYKIIQGYKSDDSLIRDTLDSYDFYIMLIVNLDGFVYTTTTDRLWRKNRQKRSHESCVGTDINRNWPYKWNVPGGASKYPCDETYRGLEAGDTPENQALVNHTMTISKNTGIRSYVDWHSYSQLILLPYGYDCAAKAHNLETQMDLASGVAGAIRKVHGLEFEYGPTCETIYQTSGESSDWVFDVAKAELSWGIELRPRRLTGDGFVVPAGQIVQSGEEIWAGMKYLFSHL</sequence>
<dbReference type="Pfam" id="PF00246">
    <property type="entry name" value="Peptidase_M14"/>
    <property type="match status" value="1"/>
</dbReference>
<name>A0A8H4TDL6_9HYPO</name>
<evidence type="ECO:0000256" key="11">
    <source>
        <dbReference type="SAM" id="SignalP"/>
    </source>
</evidence>
<dbReference type="SMART" id="SM00631">
    <property type="entry name" value="Zn_pept"/>
    <property type="match status" value="1"/>
</dbReference>
<feature type="active site" description="Proton donor/acceptor" evidence="10">
    <location>
        <position position="386"/>
    </location>
</feature>
<keyword evidence="6 11" id="KW-0732">Signal</keyword>
<dbReference type="PANTHER" id="PTHR11705">
    <property type="entry name" value="PROTEASE FAMILY M14 CARBOXYPEPTIDASE A,B"/>
    <property type="match status" value="1"/>
</dbReference>
<dbReference type="CDD" id="cd03860">
    <property type="entry name" value="M14_CP_A-B_like"/>
    <property type="match status" value="1"/>
</dbReference>
<dbReference type="InterPro" id="IPR000834">
    <property type="entry name" value="Peptidase_M14"/>
</dbReference>
<dbReference type="GO" id="GO:0004181">
    <property type="term" value="F:metallocarboxypeptidase activity"/>
    <property type="evidence" value="ECO:0007669"/>
    <property type="project" value="InterPro"/>
</dbReference>
<keyword evidence="9" id="KW-0482">Metalloprotease</keyword>
<evidence type="ECO:0000256" key="9">
    <source>
        <dbReference type="ARBA" id="ARBA00023049"/>
    </source>
</evidence>
<evidence type="ECO:0000256" key="10">
    <source>
        <dbReference type="PROSITE-ProRule" id="PRU01379"/>
    </source>
</evidence>
<dbReference type="GO" id="GO:0006508">
    <property type="term" value="P:proteolysis"/>
    <property type="evidence" value="ECO:0007669"/>
    <property type="project" value="UniProtKB-KW"/>
</dbReference>
<reference evidence="13" key="1">
    <citation type="journal article" date="2020" name="BMC Genomics">
        <title>Correction to: Identification and distribution of gene clusters required for synthesis of sphingolipid metabolism inhibitors in diverse species of the filamentous fungus Fusarium.</title>
        <authorList>
            <person name="Kim H.S."/>
            <person name="Lohmar J.M."/>
            <person name="Busman M."/>
            <person name="Brown D.W."/>
            <person name="Naumann T.A."/>
            <person name="Divon H.H."/>
            <person name="Lysoe E."/>
            <person name="Uhlig S."/>
            <person name="Proctor R.H."/>
        </authorList>
    </citation>
    <scope>NUCLEOTIDE SEQUENCE</scope>
    <source>
        <strain evidence="13">NRRL 20472</strain>
    </source>
</reference>
<evidence type="ECO:0000259" key="12">
    <source>
        <dbReference type="PROSITE" id="PS52035"/>
    </source>
</evidence>
<dbReference type="SUPFAM" id="SSF53187">
    <property type="entry name" value="Zn-dependent exopeptidases"/>
    <property type="match status" value="1"/>
</dbReference>
<evidence type="ECO:0000313" key="14">
    <source>
        <dbReference type="Proteomes" id="UP000622797"/>
    </source>
</evidence>
<keyword evidence="5" id="KW-0479">Metal-binding</keyword>
<keyword evidence="7" id="KW-0378">Hydrolase</keyword>
<keyword evidence="8" id="KW-0862">Zinc</keyword>
<dbReference type="PANTHER" id="PTHR11705:SF143">
    <property type="entry name" value="SLL0236 PROTEIN"/>
    <property type="match status" value="1"/>
</dbReference>
<dbReference type="Proteomes" id="UP000622797">
    <property type="component" value="Unassembled WGS sequence"/>
</dbReference>
<feature type="domain" description="Peptidase M14" evidence="12">
    <location>
        <begin position="118"/>
        <end position="422"/>
    </location>
</feature>
<evidence type="ECO:0000256" key="2">
    <source>
        <dbReference type="ARBA" id="ARBA00005988"/>
    </source>
</evidence>
<dbReference type="Gene3D" id="3.40.630.10">
    <property type="entry name" value="Zn peptidases"/>
    <property type="match status" value="1"/>
</dbReference>
<keyword evidence="4" id="KW-0645">Protease</keyword>
<comment type="cofactor">
    <cofactor evidence="1">
        <name>Zn(2+)</name>
        <dbReference type="ChEBI" id="CHEBI:29105"/>
    </cofactor>
</comment>
<comment type="similarity">
    <text evidence="2 10">Belongs to the peptidase M14 family.</text>
</comment>
<feature type="signal peptide" evidence="11">
    <location>
        <begin position="1"/>
        <end position="16"/>
    </location>
</feature>
<evidence type="ECO:0000313" key="13">
    <source>
        <dbReference type="EMBL" id="KAF4955927.1"/>
    </source>
</evidence>
<dbReference type="PROSITE" id="PS00133">
    <property type="entry name" value="CARBOXYPEPT_ZN_2"/>
    <property type="match status" value="1"/>
</dbReference>
<comment type="caution">
    <text evidence="13">The sequence shown here is derived from an EMBL/GenBank/DDBJ whole genome shotgun (WGS) entry which is preliminary data.</text>
</comment>
<evidence type="ECO:0000256" key="5">
    <source>
        <dbReference type="ARBA" id="ARBA00022723"/>
    </source>
</evidence>
<organism evidence="13 14">
    <name type="scientific">Fusarium sarcochroum</name>
    <dbReference type="NCBI Taxonomy" id="1208366"/>
    <lineage>
        <taxon>Eukaryota</taxon>
        <taxon>Fungi</taxon>
        <taxon>Dikarya</taxon>
        <taxon>Ascomycota</taxon>
        <taxon>Pezizomycotina</taxon>
        <taxon>Sordariomycetes</taxon>
        <taxon>Hypocreomycetidae</taxon>
        <taxon>Hypocreales</taxon>
        <taxon>Nectriaceae</taxon>
        <taxon>Fusarium</taxon>
        <taxon>Fusarium lateritium species complex</taxon>
    </lineage>
</organism>
<gene>
    <name evidence="13" type="ORF">FSARC_11717</name>
</gene>
<evidence type="ECO:0000256" key="7">
    <source>
        <dbReference type="ARBA" id="ARBA00022801"/>
    </source>
</evidence>
<keyword evidence="3" id="KW-0121">Carboxypeptidase</keyword>
<evidence type="ECO:0000256" key="4">
    <source>
        <dbReference type="ARBA" id="ARBA00022670"/>
    </source>
</evidence>
<feature type="chain" id="PRO_5034534465" description="Peptidase M14 domain-containing protein" evidence="11">
    <location>
        <begin position="17"/>
        <end position="422"/>
    </location>
</feature>
<accession>A0A8H4TDL6</accession>
<evidence type="ECO:0000256" key="1">
    <source>
        <dbReference type="ARBA" id="ARBA00001947"/>
    </source>
</evidence>
<dbReference type="PROSITE" id="PS52035">
    <property type="entry name" value="PEPTIDASE_M14"/>
    <property type="match status" value="1"/>
</dbReference>
<keyword evidence="14" id="KW-1185">Reference proteome</keyword>
<evidence type="ECO:0000256" key="6">
    <source>
        <dbReference type="ARBA" id="ARBA00022729"/>
    </source>
</evidence>
<reference evidence="13" key="2">
    <citation type="submission" date="2020-05" db="EMBL/GenBank/DDBJ databases">
        <authorList>
            <person name="Kim H.-S."/>
            <person name="Proctor R.H."/>
            <person name="Brown D.W."/>
        </authorList>
    </citation>
    <scope>NUCLEOTIDE SEQUENCE</scope>
    <source>
        <strain evidence="13">NRRL 20472</strain>
    </source>
</reference>
<evidence type="ECO:0000256" key="8">
    <source>
        <dbReference type="ARBA" id="ARBA00022833"/>
    </source>
</evidence>
<dbReference type="GO" id="GO:0008270">
    <property type="term" value="F:zinc ion binding"/>
    <property type="evidence" value="ECO:0007669"/>
    <property type="project" value="InterPro"/>
</dbReference>
<dbReference type="OrthoDB" id="3626597at2759"/>
<dbReference type="AlphaFoldDB" id="A0A8H4TDL6"/>
<dbReference type="EMBL" id="JABEXW010000766">
    <property type="protein sequence ID" value="KAF4955927.1"/>
    <property type="molecule type" value="Genomic_DNA"/>
</dbReference>
<dbReference type="FunFam" id="3.40.630.10:FF:000084">
    <property type="entry name" value="Carboxypeptidase B2"/>
    <property type="match status" value="1"/>
</dbReference>
<dbReference type="InterPro" id="IPR057247">
    <property type="entry name" value="CARBOXYPEPT_ZN_2"/>
</dbReference>
<dbReference type="PRINTS" id="PR00765">
    <property type="entry name" value="CRBOXYPTASEA"/>
</dbReference>